<keyword evidence="1" id="KW-1133">Transmembrane helix</keyword>
<proteinExistence type="predicted"/>
<keyword evidence="1" id="KW-0812">Transmembrane</keyword>
<sequence length="139" mass="15223">MRLRLKETDAGWIFLISYFTGILLTAYMTMNGGHHHDNPGLFLHYVAVGQIALNALPAVLWMLQGLTEEQGPTFYAVLLTGAASVAAFFACRWLLGRMNPMEGPGHGQPEAGSPLRARLAWLLPIVIAVVIFVVKYAIS</sequence>
<reference evidence="2 3" key="1">
    <citation type="submission" date="2024-09" db="EMBL/GenBank/DDBJ databases">
        <authorList>
            <person name="Sun Q."/>
            <person name="Mori K."/>
        </authorList>
    </citation>
    <scope>NUCLEOTIDE SEQUENCE [LARGE SCALE GENOMIC DNA]</scope>
    <source>
        <strain evidence="2 3">TISTR 2452</strain>
    </source>
</reference>
<feature type="transmembrane region" description="Helical" evidence="1">
    <location>
        <begin position="42"/>
        <end position="63"/>
    </location>
</feature>
<dbReference type="EMBL" id="JBHMDO010000054">
    <property type="protein sequence ID" value="MFB9330879.1"/>
    <property type="molecule type" value="Genomic_DNA"/>
</dbReference>
<dbReference type="RefSeq" id="WP_377502691.1">
    <property type="nucleotide sequence ID" value="NZ_JBHMDO010000054.1"/>
</dbReference>
<feature type="transmembrane region" description="Helical" evidence="1">
    <location>
        <begin position="12"/>
        <end position="30"/>
    </location>
</feature>
<dbReference type="Proteomes" id="UP001589747">
    <property type="component" value="Unassembled WGS sequence"/>
</dbReference>
<protein>
    <submittedName>
        <fullName evidence="2">Uncharacterized protein</fullName>
    </submittedName>
</protein>
<gene>
    <name evidence="2" type="ORF">ACFFSY_33475</name>
</gene>
<evidence type="ECO:0000313" key="3">
    <source>
        <dbReference type="Proteomes" id="UP001589747"/>
    </source>
</evidence>
<evidence type="ECO:0000256" key="1">
    <source>
        <dbReference type="SAM" id="Phobius"/>
    </source>
</evidence>
<keyword evidence="3" id="KW-1185">Reference proteome</keyword>
<feature type="transmembrane region" description="Helical" evidence="1">
    <location>
        <begin position="119"/>
        <end position="138"/>
    </location>
</feature>
<organism evidence="2 3">
    <name type="scientific">Paenibacillus aurantiacus</name>
    <dbReference type="NCBI Taxonomy" id="1936118"/>
    <lineage>
        <taxon>Bacteria</taxon>
        <taxon>Bacillati</taxon>
        <taxon>Bacillota</taxon>
        <taxon>Bacilli</taxon>
        <taxon>Bacillales</taxon>
        <taxon>Paenibacillaceae</taxon>
        <taxon>Paenibacillus</taxon>
    </lineage>
</organism>
<comment type="caution">
    <text evidence="2">The sequence shown here is derived from an EMBL/GenBank/DDBJ whole genome shotgun (WGS) entry which is preliminary data.</text>
</comment>
<name>A0ABV5L068_9BACL</name>
<evidence type="ECO:0000313" key="2">
    <source>
        <dbReference type="EMBL" id="MFB9330879.1"/>
    </source>
</evidence>
<accession>A0ABV5L068</accession>
<feature type="transmembrane region" description="Helical" evidence="1">
    <location>
        <begin position="75"/>
        <end position="95"/>
    </location>
</feature>
<keyword evidence="1" id="KW-0472">Membrane</keyword>